<reference evidence="5" key="2">
    <citation type="submission" date="2013-12" db="EMBL/GenBank/DDBJ databases">
        <authorList>
            <person name="Yu Y."/>
            <person name="Lee S."/>
            <person name="de Baynast K."/>
            <person name="Wissotski M."/>
            <person name="Liu L."/>
            <person name="Talag J."/>
            <person name="Goicoechea J."/>
            <person name="Angelova A."/>
            <person name="Jetty R."/>
            <person name="Kudrna D."/>
            <person name="Golser W."/>
            <person name="Rivera L."/>
            <person name="Zhang J."/>
            <person name="Wing R."/>
        </authorList>
    </citation>
    <scope>NUCLEOTIDE SEQUENCE</scope>
</reference>
<dbReference type="EnsemblPlants" id="LPERR04G09320.1">
    <property type="protein sequence ID" value="LPERR04G09320.1"/>
    <property type="gene ID" value="LPERR04G09320"/>
</dbReference>
<evidence type="ECO:0000256" key="3">
    <source>
        <dbReference type="SAM" id="SignalP"/>
    </source>
</evidence>
<reference evidence="4" key="3">
    <citation type="submission" date="2015-04" db="UniProtKB">
        <authorList>
            <consortium name="EnsemblPlants"/>
        </authorList>
    </citation>
    <scope>IDENTIFICATION</scope>
</reference>
<dbReference type="Gramene" id="LPERR04G09320.1">
    <property type="protein sequence ID" value="LPERR04G09320.1"/>
    <property type="gene ID" value="LPERR04G09320"/>
</dbReference>
<feature type="transmembrane region" description="Helical" evidence="2">
    <location>
        <begin position="166"/>
        <end position="185"/>
    </location>
</feature>
<dbReference type="PANTHER" id="PTHR34662:SF3">
    <property type="entry name" value="OS04G0422700 PROTEIN"/>
    <property type="match status" value="1"/>
</dbReference>
<keyword evidence="5" id="KW-1185">Reference proteome</keyword>
<evidence type="ECO:0000256" key="2">
    <source>
        <dbReference type="SAM" id="Phobius"/>
    </source>
</evidence>
<keyword evidence="3" id="KW-0732">Signal</keyword>
<reference evidence="4 5" key="1">
    <citation type="submission" date="2012-08" db="EMBL/GenBank/DDBJ databases">
        <title>Oryza genome evolution.</title>
        <authorList>
            <person name="Wing R.A."/>
        </authorList>
    </citation>
    <scope>NUCLEOTIDE SEQUENCE</scope>
</reference>
<organism evidence="4 5">
    <name type="scientific">Leersia perrieri</name>
    <dbReference type="NCBI Taxonomy" id="77586"/>
    <lineage>
        <taxon>Eukaryota</taxon>
        <taxon>Viridiplantae</taxon>
        <taxon>Streptophyta</taxon>
        <taxon>Embryophyta</taxon>
        <taxon>Tracheophyta</taxon>
        <taxon>Spermatophyta</taxon>
        <taxon>Magnoliopsida</taxon>
        <taxon>Liliopsida</taxon>
        <taxon>Poales</taxon>
        <taxon>Poaceae</taxon>
        <taxon>BOP clade</taxon>
        <taxon>Oryzoideae</taxon>
        <taxon>Oryzeae</taxon>
        <taxon>Oryzinae</taxon>
        <taxon>Leersia</taxon>
    </lineage>
</organism>
<protein>
    <submittedName>
        <fullName evidence="4">Uncharacterized protein</fullName>
    </submittedName>
</protein>
<dbReference type="PANTHER" id="PTHR34662">
    <property type="entry name" value="OS04G0422700 PROTEIN"/>
    <property type="match status" value="1"/>
</dbReference>
<keyword evidence="2" id="KW-1133">Transmembrane helix</keyword>
<name>A0A0D9W4X4_9ORYZ</name>
<keyword evidence="2" id="KW-0472">Membrane</keyword>
<feature type="region of interest" description="Disordered" evidence="1">
    <location>
        <begin position="60"/>
        <end position="122"/>
    </location>
</feature>
<dbReference type="eggNOG" id="ENOG502R70D">
    <property type="taxonomic scope" value="Eukaryota"/>
</dbReference>
<evidence type="ECO:0000313" key="4">
    <source>
        <dbReference type="EnsemblPlants" id="LPERR04G09320.1"/>
    </source>
</evidence>
<feature type="compositionally biased region" description="Pro residues" evidence="1">
    <location>
        <begin position="60"/>
        <end position="79"/>
    </location>
</feature>
<evidence type="ECO:0000256" key="1">
    <source>
        <dbReference type="SAM" id="MobiDB-lite"/>
    </source>
</evidence>
<feature type="signal peptide" evidence="3">
    <location>
        <begin position="1"/>
        <end position="26"/>
    </location>
</feature>
<dbReference type="AlphaFoldDB" id="A0A0D9W4X4"/>
<sequence>MGAMRRRVLPLLLCCSLAAVLQPSRALFHSSQLRGGVYGEEEKVPMAVVVSNYSPRPAPFGAPAPAPEPSPAPALPPLPGSDSGGGDMPTLPSERRSGRPSGGNGGAGAPSPAAAAGETSTAFISSSPAVPLPAGVTDSATVLPMPTPGQQQQVVGMGTLLVRARAVQQIAVPLAMMLFFSALWIKAY</sequence>
<proteinExistence type="predicted"/>
<keyword evidence="2" id="KW-0812">Transmembrane</keyword>
<evidence type="ECO:0000313" key="5">
    <source>
        <dbReference type="Proteomes" id="UP000032180"/>
    </source>
</evidence>
<accession>A0A0D9W4X4</accession>
<dbReference type="Proteomes" id="UP000032180">
    <property type="component" value="Chromosome 4"/>
</dbReference>
<feature type="chain" id="PRO_5002348209" evidence="3">
    <location>
        <begin position="27"/>
        <end position="188"/>
    </location>
</feature>